<dbReference type="InterPro" id="IPR033124">
    <property type="entry name" value="Ser_caboxypep_his_AS"/>
</dbReference>
<dbReference type="PROSITE" id="PS00131">
    <property type="entry name" value="CARBOXYPEPT_SER_SER"/>
    <property type="match status" value="1"/>
</dbReference>
<dbReference type="PANTHER" id="PTHR11802:SF404">
    <property type="entry name" value="CARBOXYPEPTIDASE"/>
    <property type="match status" value="1"/>
</dbReference>
<comment type="similarity">
    <text evidence="1 6">Belongs to the peptidase S10 family.</text>
</comment>
<name>A0AAD9T1Y7_9HELO</name>
<dbReference type="InterPro" id="IPR018202">
    <property type="entry name" value="Ser_caboxypep_ser_AS"/>
</dbReference>
<dbReference type="SUPFAM" id="SSF53474">
    <property type="entry name" value="alpha/beta-Hydrolases"/>
    <property type="match status" value="1"/>
</dbReference>
<protein>
    <recommendedName>
        <fullName evidence="6">Carboxypeptidase</fullName>
        <ecNumber evidence="6">3.4.16.-</ecNumber>
    </recommendedName>
</protein>
<dbReference type="PRINTS" id="PR00724">
    <property type="entry name" value="CRBOXYPTASEC"/>
</dbReference>
<feature type="signal peptide" evidence="6">
    <location>
        <begin position="1"/>
        <end position="16"/>
    </location>
</feature>
<keyword evidence="3 6" id="KW-0645">Protease</keyword>
<evidence type="ECO:0000313" key="8">
    <source>
        <dbReference type="Proteomes" id="UP001285354"/>
    </source>
</evidence>
<keyword evidence="8" id="KW-1185">Reference proteome</keyword>
<dbReference type="GO" id="GO:0006508">
    <property type="term" value="P:proteolysis"/>
    <property type="evidence" value="ECO:0007669"/>
    <property type="project" value="UniProtKB-KW"/>
</dbReference>
<comment type="caution">
    <text evidence="7">The sequence shown here is derived from an EMBL/GenBank/DDBJ whole genome shotgun (WGS) entry which is preliminary data.</text>
</comment>
<dbReference type="GO" id="GO:0000324">
    <property type="term" value="C:fungal-type vacuole"/>
    <property type="evidence" value="ECO:0007669"/>
    <property type="project" value="TreeGrafter"/>
</dbReference>
<dbReference type="PANTHER" id="PTHR11802">
    <property type="entry name" value="SERINE PROTEASE FAMILY S10 SERINE CARBOXYPEPTIDASE"/>
    <property type="match status" value="1"/>
</dbReference>
<dbReference type="Pfam" id="PF00450">
    <property type="entry name" value="Peptidase_S10"/>
    <property type="match status" value="1"/>
</dbReference>
<keyword evidence="4 6" id="KW-0378">Hydrolase</keyword>
<evidence type="ECO:0000256" key="3">
    <source>
        <dbReference type="ARBA" id="ARBA00022670"/>
    </source>
</evidence>
<dbReference type="Gene3D" id="3.40.50.1820">
    <property type="entry name" value="alpha/beta hydrolase"/>
    <property type="match status" value="1"/>
</dbReference>
<sequence>MYFLYLLFFFVAITLAQYPPAAANVTTIQSPVDGNITISYKSPPAGTCETAFPTQQQYTGWVHLPGPYSTNIFFWFVGARDNTDQLTIWLNGGPGSSSMIGFFAENGPCEVIEQGLGKLGTKVRDWGWDRGSNMLFIDQPNQVGFSYDTPTNGSIDLLTSDLYTPPQVLPTSQPASTFMNGTFSSLDVNNTANTTETAGMAIWHMLQGFLGAFPQYGPNSSTTMGVHLFAESYGGKYGPAFASIWEEQNKRRSNGTISQAGSIEIKLASLGIVNGCVDDLIQAPFYPTMAVNNTFGLAAINPTRAKLASASFSSPGGCEDLIKRCRIAASSQDPNNDGDVGAVNSICASAYSSCSTNVIEPYYDAGRSIYDIARYTPDSFPPSTYLEYLNTASVQAAIGSPVNFTQTNQQVVSAFTSTGDYERMAPIPDIAALLNAGIRVGFMYGDRDYICNWLGGEAISLAVAEATSPSYASIFANSGYAPIIVNTSYIGGVVRQYGNLSFSRIYDAGHSVPAYQPETAFQVFARIMSGTSVSTGEVINQSLYNTTGPLNATHTAALPASPSATCFQRSIPETCTGDQKQMIVNGEGVIINGILYESADDWSSVSSSTTSSSASGSTGSTTVTTTTQILTGFFTATATPSSRKSGGIEAWKLDWMVLAVPILNILRSLLVS</sequence>
<evidence type="ECO:0000256" key="4">
    <source>
        <dbReference type="ARBA" id="ARBA00022801"/>
    </source>
</evidence>
<dbReference type="InterPro" id="IPR001563">
    <property type="entry name" value="Peptidase_S10"/>
</dbReference>
<accession>A0AAD9T1Y7</accession>
<evidence type="ECO:0000256" key="5">
    <source>
        <dbReference type="ARBA" id="ARBA00023180"/>
    </source>
</evidence>
<feature type="chain" id="PRO_5041777519" description="Carboxypeptidase" evidence="6">
    <location>
        <begin position="17"/>
        <end position="672"/>
    </location>
</feature>
<evidence type="ECO:0000313" key="7">
    <source>
        <dbReference type="EMBL" id="KAK2627328.1"/>
    </source>
</evidence>
<dbReference type="AlphaFoldDB" id="A0AAD9T1Y7"/>
<keyword evidence="2 6" id="KW-0121">Carboxypeptidase</keyword>
<keyword evidence="5" id="KW-0325">Glycoprotein</keyword>
<keyword evidence="6" id="KW-0732">Signal</keyword>
<gene>
    <name evidence="7" type="ORF">QTJ16_003294</name>
</gene>
<dbReference type="PROSITE" id="PS00560">
    <property type="entry name" value="CARBOXYPEPT_SER_HIS"/>
    <property type="match status" value="1"/>
</dbReference>
<dbReference type="InterPro" id="IPR029058">
    <property type="entry name" value="AB_hydrolase_fold"/>
</dbReference>
<dbReference type="Proteomes" id="UP001285354">
    <property type="component" value="Unassembled WGS sequence"/>
</dbReference>
<evidence type="ECO:0000256" key="6">
    <source>
        <dbReference type="RuleBase" id="RU361156"/>
    </source>
</evidence>
<dbReference type="EMBL" id="JAUBYV010000004">
    <property type="protein sequence ID" value="KAK2627328.1"/>
    <property type="molecule type" value="Genomic_DNA"/>
</dbReference>
<evidence type="ECO:0000256" key="2">
    <source>
        <dbReference type="ARBA" id="ARBA00022645"/>
    </source>
</evidence>
<proteinExistence type="inferred from homology"/>
<dbReference type="EC" id="3.4.16.-" evidence="6"/>
<reference evidence="7" key="1">
    <citation type="submission" date="2023-06" db="EMBL/GenBank/DDBJ databases">
        <title>Draft genome of Marssonina rosae.</title>
        <authorList>
            <person name="Cheng Q."/>
        </authorList>
    </citation>
    <scope>NUCLEOTIDE SEQUENCE</scope>
    <source>
        <strain evidence="7">R4</strain>
    </source>
</reference>
<dbReference type="GO" id="GO:0004185">
    <property type="term" value="F:serine-type carboxypeptidase activity"/>
    <property type="evidence" value="ECO:0007669"/>
    <property type="project" value="UniProtKB-UniRule"/>
</dbReference>
<evidence type="ECO:0000256" key="1">
    <source>
        <dbReference type="ARBA" id="ARBA00009431"/>
    </source>
</evidence>
<organism evidence="7 8">
    <name type="scientific">Diplocarpon rosae</name>
    <dbReference type="NCBI Taxonomy" id="946125"/>
    <lineage>
        <taxon>Eukaryota</taxon>
        <taxon>Fungi</taxon>
        <taxon>Dikarya</taxon>
        <taxon>Ascomycota</taxon>
        <taxon>Pezizomycotina</taxon>
        <taxon>Leotiomycetes</taxon>
        <taxon>Helotiales</taxon>
        <taxon>Drepanopezizaceae</taxon>
        <taxon>Diplocarpon</taxon>
    </lineage>
</organism>